<evidence type="ECO:0000259" key="8">
    <source>
        <dbReference type="Pfam" id="PF13742"/>
    </source>
</evidence>
<feature type="domain" description="OB-fold nucleic acid binding" evidence="8">
    <location>
        <begin position="15"/>
        <end position="107"/>
    </location>
</feature>
<protein>
    <recommendedName>
        <fullName evidence="5">Exodeoxyribonuclease 7 large subunit</fullName>
        <ecNumber evidence="5">3.1.11.6</ecNumber>
    </recommendedName>
    <alternativeName>
        <fullName evidence="5">Exodeoxyribonuclease VII large subunit</fullName>
        <shortName evidence="5">Exonuclease VII large subunit</shortName>
    </alternativeName>
</protein>
<dbReference type="Pfam" id="PF02601">
    <property type="entry name" value="Exonuc_VII_L"/>
    <property type="match status" value="1"/>
</dbReference>
<proteinExistence type="inferred from homology"/>
<dbReference type="GO" id="GO:0009318">
    <property type="term" value="C:exodeoxyribonuclease VII complex"/>
    <property type="evidence" value="ECO:0007669"/>
    <property type="project" value="UniProtKB-UniRule"/>
</dbReference>
<dbReference type="Pfam" id="PF13742">
    <property type="entry name" value="tRNA_anti_2"/>
    <property type="match status" value="1"/>
</dbReference>
<evidence type="ECO:0000256" key="3">
    <source>
        <dbReference type="ARBA" id="ARBA00022801"/>
    </source>
</evidence>
<feature type="domain" description="Exonuclease VII large subunit C-terminal" evidence="7">
    <location>
        <begin position="131"/>
        <end position="441"/>
    </location>
</feature>
<keyword evidence="3 5" id="KW-0378">Hydrolase</keyword>
<comment type="subcellular location">
    <subcellularLocation>
        <location evidence="5 6">Cytoplasm</location>
    </subcellularLocation>
</comment>
<dbReference type="GO" id="GO:0008855">
    <property type="term" value="F:exodeoxyribonuclease VII activity"/>
    <property type="evidence" value="ECO:0007669"/>
    <property type="project" value="UniProtKB-UniRule"/>
</dbReference>
<comment type="function">
    <text evidence="5">Bidirectionally degrades single-stranded DNA into large acid-insoluble oligonucleotides, which are then degraded further into small acid-soluble oligonucleotides.</text>
</comment>
<dbReference type="PANTHER" id="PTHR30008">
    <property type="entry name" value="EXODEOXYRIBONUCLEASE 7 LARGE SUBUNIT"/>
    <property type="match status" value="1"/>
</dbReference>
<dbReference type="PANTHER" id="PTHR30008:SF0">
    <property type="entry name" value="EXODEOXYRIBONUCLEASE 7 LARGE SUBUNIT"/>
    <property type="match status" value="1"/>
</dbReference>
<keyword evidence="1 5" id="KW-0963">Cytoplasm</keyword>
<dbReference type="AlphaFoldDB" id="A0AAX2J299"/>
<name>A0AAX2J299_KINKI</name>
<comment type="catalytic activity">
    <reaction evidence="5 6">
        <text>Exonucleolytic cleavage in either 5'- to 3'- or 3'- to 5'-direction to yield nucleoside 5'-phosphates.</text>
        <dbReference type="EC" id="3.1.11.6"/>
    </reaction>
</comment>
<evidence type="ECO:0000256" key="6">
    <source>
        <dbReference type="RuleBase" id="RU004355"/>
    </source>
</evidence>
<keyword evidence="4 5" id="KW-0269">Exonuclease</keyword>
<dbReference type="HAMAP" id="MF_00378">
    <property type="entry name" value="Exonuc_7_L"/>
    <property type="match status" value="1"/>
</dbReference>
<dbReference type="Proteomes" id="UP000248598">
    <property type="component" value="Chromosome 1"/>
</dbReference>
<sequence>MLNDTMTMDLFAQTLSVSELNQAADALLDNEFSDVWISGEISNLTRAASGHYYFALKDDHAQVRCALFKFTAARLAVPLKEGDAVEVRGKIGIYGARGEFQITINEVRSLGLGQLFERYERLKARLQAEGLFDESRKQTLPEHPKAIGIVTSLAAAALRDVVSTLKRRAPQIPIIVYPTPVQGAGSEQHIAQAIMRAHQRREVDVLIVCRGGGSLEDLWAFNEEATVCAIAACTLPVVSGVGHETDFTLADFVADVRAPTPTAAAELVSPNRAEQLRHVQQLWSRAQQNMTQRYRYAAQKVDFLAQNLKHPQQKLAEQAKQLDFLAQKLHTSSLHLLAKQQYRVAQQVQILQHRRPNIQNKKQQLDWMQAALQRAMFGLIESRRQQIDKQNQILNAMSPLNILQRGYAIVQTGRGQVVRDANDLRLGQKLAIRLADGAVDVQVAKQQNQADLFD</sequence>
<dbReference type="InterPro" id="IPR003753">
    <property type="entry name" value="Exonuc_VII_L"/>
</dbReference>
<dbReference type="EMBL" id="LS483426">
    <property type="protein sequence ID" value="SQH24496.1"/>
    <property type="molecule type" value="Genomic_DNA"/>
</dbReference>
<evidence type="ECO:0000313" key="9">
    <source>
        <dbReference type="EMBL" id="SQH24496.1"/>
    </source>
</evidence>
<gene>
    <name evidence="5 9" type="primary">xseA</name>
    <name evidence="9" type="ORF">NCTC10529_00682</name>
</gene>
<dbReference type="CDD" id="cd04489">
    <property type="entry name" value="ExoVII_LU_OBF"/>
    <property type="match status" value="1"/>
</dbReference>
<evidence type="ECO:0000256" key="2">
    <source>
        <dbReference type="ARBA" id="ARBA00022722"/>
    </source>
</evidence>
<evidence type="ECO:0000313" key="10">
    <source>
        <dbReference type="Proteomes" id="UP000248598"/>
    </source>
</evidence>
<evidence type="ECO:0000256" key="4">
    <source>
        <dbReference type="ARBA" id="ARBA00022839"/>
    </source>
</evidence>
<accession>A0AAX2J299</accession>
<evidence type="ECO:0000256" key="5">
    <source>
        <dbReference type="HAMAP-Rule" id="MF_00378"/>
    </source>
</evidence>
<dbReference type="GO" id="GO:0005737">
    <property type="term" value="C:cytoplasm"/>
    <property type="evidence" value="ECO:0007669"/>
    <property type="project" value="UniProtKB-SubCell"/>
</dbReference>
<dbReference type="GO" id="GO:0003676">
    <property type="term" value="F:nucleic acid binding"/>
    <property type="evidence" value="ECO:0007669"/>
    <property type="project" value="InterPro"/>
</dbReference>
<dbReference type="NCBIfam" id="TIGR00237">
    <property type="entry name" value="xseA"/>
    <property type="match status" value="1"/>
</dbReference>
<dbReference type="Gene3D" id="2.40.50.1010">
    <property type="match status" value="1"/>
</dbReference>
<evidence type="ECO:0000259" key="7">
    <source>
        <dbReference type="Pfam" id="PF02601"/>
    </source>
</evidence>
<dbReference type="InterPro" id="IPR020579">
    <property type="entry name" value="Exonuc_VII_lsu_C"/>
</dbReference>
<comment type="subunit">
    <text evidence="5">Heterooligomer composed of large and small subunits.</text>
</comment>
<dbReference type="GO" id="GO:0006308">
    <property type="term" value="P:DNA catabolic process"/>
    <property type="evidence" value="ECO:0007669"/>
    <property type="project" value="UniProtKB-UniRule"/>
</dbReference>
<organism evidence="9 10">
    <name type="scientific">Kingella kingae</name>
    <dbReference type="NCBI Taxonomy" id="504"/>
    <lineage>
        <taxon>Bacteria</taxon>
        <taxon>Pseudomonadati</taxon>
        <taxon>Pseudomonadota</taxon>
        <taxon>Betaproteobacteria</taxon>
        <taxon>Neisseriales</taxon>
        <taxon>Neisseriaceae</taxon>
        <taxon>Kingella</taxon>
    </lineage>
</organism>
<evidence type="ECO:0000256" key="1">
    <source>
        <dbReference type="ARBA" id="ARBA00022490"/>
    </source>
</evidence>
<dbReference type="InterPro" id="IPR025824">
    <property type="entry name" value="OB-fold_nuc-bd_dom"/>
</dbReference>
<keyword evidence="2 5" id="KW-0540">Nuclease</keyword>
<reference evidence="9 10" key="1">
    <citation type="submission" date="2018-06" db="EMBL/GenBank/DDBJ databases">
        <authorList>
            <consortium name="Pathogen Informatics"/>
            <person name="Doyle S."/>
        </authorList>
    </citation>
    <scope>NUCLEOTIDE SEQUENCE [LARGE SCALE GENOMIC DNA]</scope>
    <source>
        <strain evidence="9 10">NCTC10529</strain>
    </source>
</reference>
<comment type="similarity">
    <text evidence="5 6">Belongs to the XseA family.</text>
</comment>
<dbReference type="EC" id="3.1.11.6" evidence="5"/>